<accession>A0AA39P838</accession>
<proteinExistence type="predicted"/>
<dbReference type="SUPFAM" id="SSF47807">
    <property type="entry name" value="5' to 3' exonuclease, C-terminal subdomain"/>
    <property type="match status" value="1"/>
</dbReference>
<dbReference type="InterPro" id="IPR029060">
    <property type="entry name" value="PIN-like_dom_sf"/>
</dbReference>
<dbReference type="InterPro" id="IPR006084">
    <property type="entry name" value="XPG/Rad2"/>
</dbReference>
<dbReference type="GO" id="GO:0017108">
    <property type="term" value="F:5'-flap endonuclease activity"/>
    <property type="evidence" value="ECO:0007669"/>
    <property type="project" value="TreeGrafter"/>
</dbReference>
<protein>
    <submittedName>
        <fullName evidence="2">PIN domain-like protein</fullName>
    </submittedName>
</protein>
<dbReference type="InterPro" id="IPR036279">
    <property type="entry name" value="5-3_exonuclease_C_sf"/>
</dbReference>
<dbReference type="PRINTS" id="PR00853">
    <property type="entry name" value="XPGRADSUPER"/>
</dbReference>
<dbReference type="PANTHER" id="PTHR11081:SF75">
    <property type="entry name" value="ENDONUCLEASE, PUTATIVE (AFU_ORTHOLOGUE AFUA_3G13260)-RELATED"/>
    <property type="match status" value="1"/>
</dbReference>
<reference evidence="2" key="1">
    <citation type="submission" date="2023-06" db="EMBL/GenBank/DDBJ databases">
        <authorList>
            <consortium name="Lawrence Berkeley National Laboratory"/>
            <person name="Ahrendt S."/>
            <person name="Sahu N."/>
            <person name="Indic B."/>
            <person name="Wong-Bajracharya J."/>
            <person name="Merenyi Z."/>
            <person name="Ke H.-M."/>
            <person name="Monk M."/>
            <person name="Kocsube S."/>
            <person name="Drula E."/>
            <person name="Lipzen A."/>
            <person name="Balint B."/>
            <person name="Henrissat B."/>
            <person name="Andreopoulos B."/>
            <person name="Martin F.M."/>
            <person name="Harder C.B."/>
            <person name="Rigling D."/>
            <person name="Ford K.L."/>
            <person name="Foster G.D."/>
            <person name="Pangilinan J."/>
            <person name="Papanicolaou A."/>
            <person name="Barry K."/>
            <person name="LaButti K."/>
            <person name="Viragh M."/>
            <person name="Koriabine M."/>
            <person name="Yan M."/>
            <person name="Riley R."/>
            <person name="Champramary S."/>
            <person name="Plett K.L."/>
            <person name="Tsai I.J."/>
            <person name="Slot J."/>
            <person name="Sipos G."/>
            <person name="Plett J."/>
            <person name="Nagy L.G."/>
            <person name="Grigoriev I.V."/>
        </authorList>
    </citation>
    <scope>NUCLEOTIDE SEQUENCE</scope>
    <source>
        <strain evidence="2">ICMP 16352</strain>
    </source>
</reference>
<evidence type="ECO:0000313" key="3">
    <source>
        <dbReference type="Proteomes" id="UP001175227"/>
    </source>
</evidence>
<organism evidence="2 3">
    <name type="scientific">Armillaria novae-zelandiae</name>
    <dbReference type="NCBI Taxonomy" id="153914"/>
    <lineage>
        <taxon>Eukaryota</taxon>
        <taxon>Fungi</taxon>
        <taxon>Dikarya</taxon>
        <taxon>Basidiomycota</taxon>
        <taxon>Agaricomycotina</taxon>
        <taxon>Agaricomycetes</taxon>
        <taxon>Agaricomycetidae</taxon>
        <taxon>Agaricales</taxon>
        <taxon>Marasmiineae</taxon>
        <taxon>Physalacriaceae</taxon>
        <taxon>Armillaria</taxon>
    </lineage>
</organism>
<feature type="domain" description="XPG-I" evidence="1">
    <location>
        <begin position="118"/>
        <end position="179"/>
    </location>
</feature>
<comment type="caution">
    <text evidence="2">The sequence shown here is derived from an EMBL/GenBank/DDBJ whole genome shotgun (WGS) entry which is preliminary data.</text>
</comment>
<keyword evidence="3" id="KW-1185">Reference proteome</keyword>
<gene>
    <name evidence="2" type="ORF">IW261DRAFT_1564729</name>
</gene>
<dbReference type="Gene3D" id="3.40.50.1010">
    <property type="entry name" value="5'-nuclease"/>
    <property type="match status" value="2"/>
</dbReference>
<dbReference type="EMBL" id="JAUEPR010000012">
    <property type="protein sequence ID" value="KAK0479341.1"/>
    <property type="molecule type" value="Genomic_DNA"/>
</dbReference>
<evidence type="ECO:0000259" key="1">
    <source>
        <dbReference type="SMART" id="SM00484"/>
    </source>
</evidence>
<dbReference type="InterPro" id="IPR006086">
    <property type="entry name" value="XPG-I_dom"/>
</dbReference>
<dbReference type="SMART" id="SM00484">
    <property type="entry name" value="XPGI"/>
    <property type="match status" value="1"/>
</dbReference>
<dbReference type="PANTHER" id="PTHR11081">
    <property type="entry name" value="FLAP ENDONUCLEASE FAMILY MEMBER"/>
    <property type="match status" value="1"/>
</dbReference>
<sequence>MGIPDLWQIVSGAAQNCSLIELALVAGIQHKDGHMLKIGVDASIWMVQCEAMFWGPWHAQAGDSPELRTLLFCLAYLLRCTVIPVFVFDGALHPGIKRGKKVRTRAPWLEKHFKEMIRAFGFYYHDAPGEAEAELAAMNKAGIIDMIITEDSNALVFGGMCILQRPPRSKGDNGKKIKIDPDEYVLYSSKHILAQDNVCLTEGGLFLLAILLGGDYDGNKGLSGCGQKTAHMLALTSLGDSLYLAVKTMDNSELQKYLTVWRDMLHSELLQPSIPGASKHPSLANKIPVAFPNMKILKYYAQPITSWHAGFEQRVVASAWEVPLPDIALISDFCSRFFHWDSDILLQHLRKNIWPGIIVQSLYRDDYISTHQALGGFALSASSVSPTKEDPEDNKHSVLGIDEGGCSVQDDNEGIIVLADSDSDNKVEIVGFSLFIDLADSNSNSEVEVIG</sequence>
<dbReference type="CDD" id="cd09870">
    <property type="entry name" value="PIN_YEN1"/>
    <property type="match status" value="1"/>
</dbReference>
<dbReference type="AlphaFoldDB" id="A0AA39P838"/>
<name>A0AA39P838_9AGAR</name>
<dbReference type="SUPFAM" id="SSF88723">
    <property type="entry name" value="PIN domain-like"/>
    <property type="match status" value="1"/>
</dbReference>
<dbReference type="GO" id="GO:0006281">
    <property type="term" value="P:DNA repair"/>
    <property type="evidence" value="ECO:0007669"/>
    <property type="project" value="UniProtKB-ARBA"/>
</dbReference>
<dbReference type="Proteomes" id="UP001175227">
    <property type="component" value="Unassembled WGS sequence"/>
</dbReference>
<dbReference type="Pfam" id="PF00867">
    <property type="entry name" value="XPG_I"/>
    <property type="match status" value="1"/>
</dbReference>
<evidence type="ECO:0000313" key="2">
    <source>
        <dbReference type="EMBL" id="KAK0479341.1"/>
    </source>
</evidence>